<dbReference type="HOGENOM" id="CLU_160172_0_0_1"/>
<protein>
    <submittedName>
        <fullName evidence="1">Uncharacterized protein</fullName>
    </submittedName>
</protein>
<name>U9SZ70_RHIID</name>
<accession>U9SZ70</accession>
<dbReference type="EMBL" id="KI298025">
    <property type="protein sequence ID" value="ERZ99357.1"/>
    <property type="molecule type" value="Genomic_DNA"/>
</dbReference>
<reference evidence="1" key="1">
    <citation type="submission" date="2013-07" db="EMBL/GenBank/DDBJ databases">
        <title>The genome of an arbuscular mycorrhizal fungus provides insights into the evolution of the oldest plant symbiosis.</title>
        <authorList>
            <consortium name="DOE Joint Genome Institute"/>
            <person name="Tisserant E."/>
            <person name="Malbreil M."/>
            <person name="Kuo A."/>
            <person name="Kohler A."/>
            <person name="Symeonidi A."/>
            <person name="Balestrini R."/>
            <person name="Charron P."/>
            <person name="Duensing N."/>
            <person name="Frei-dit-Frey N."/>
            <person name="Gianinazzi-Pearson V."/>
            <person name="Gilbert B."/>
            <person name="Handa Y."/>
            <person name="Hijri M."/>
            <person name="Kaul R."/>
            <person name="Kawaguchi M."/>
            <person name="Krajinski F."/>
            <person name="Lammers P."/>
            <person name="Lapierre D."/>
            <person name="Masclaux F.G."/>
            <person name="Murat C."/>
            <person name="Morin E."/>
            <person name="Ndikumana S."/>
            <person name="Pagni M."/>
            <person name="Petitpierre D."/>
            <person name="Requena N."/>
            <person name="Rosikiewicz P."/>
            <person name="Riley R."/>
            <person name="Saito K."/>
            <person name="San Clemente H."/>
            <person name="Shapiro H."/>
            <person name="van Tuinen D."/>
            <person name="Becard G."/>
            <person name="Bonfante P."/>
            <person name="Paszkowski U."/>
            <person name="Shachar-Hill Y."/>
            <person name="Young J.P."/>
            <person name="Sanders I.R."/>
            <person name="Henrissat B."/>
            <person name="Rensing S.A."/>
            <person name="Grigoriev I.V."/>
            <person name="Corradi N."/>
            <person name="Roux C."/>
            <person name="Martin F."/>
        </authorList>
    </citation>
    <scope>NUCLEOTIDE SEQUENCE</scope>
    <source>
        <strain evidence="1">DAOM 197198</strain>
    </source>
</reference>
<dbReference type="AlphaFoldDB" id="U9SZ70"/>
<proteinExistence type="predicted"/>
<dbReference type="VEuPathDB" id="FungiDB:RhiirFUN_011315"/>
<gene>
    <name evidence="1" type="ORF">GLOINDRAFT_9579</name>
</gene>
<evidence type="ECO:0000313" key="1">
    <source>
        <dbReference type="EMBL" id="ERZ99357.1"/>
    </source>
</evidence>
<sequence>MVRLTFLFPKDKKFHEELKEKVFNDFGSEAEEAVKMIKSLIISDLLCTNANFLQKENFPAKDFRPLPADANLAVWYANKGHPLTEGEGYKKPRRLSNSNSIENIGPVFPDSTYKGLAGLKKLWQDEFRF</sequence>
<organism evidence="1">
    <name type="scientific">Rhizophagus irregularis (strain DAOM 181602 / DAOM 197198 / MUCL 43194)</name>
    <name type="common">Arbuscular mycorrhizal fungus</name>
    <name type="synonym">Glomus intraradices</name>
    <dbReference type="NCBI Taxonomy" id="747089"/>
    <lineage>
        <taxon>Eukaryota</taxon>
        <taxon>Fungi</taxon>
        <taxon>Fungi incertae sedis</taxon>
        <taxon>Mucoromycota</taxon>
        <taxon>Glomeromycotina</taxon>
        <taxon>Glomeromycetes</taxon>
        <taxon>Glomerales</taxon>
        <taxon>Glomeraceae</taxon>
        <taxon>Rhizophagus</taxon>
    </lineage>
</organism>